<keyword evidence="4" id="KW-1185">Reference proteome</keyword>
<feature type="transmembrane region" description="Helical" evidence="2">
    <location>
        <begin position="127"/>
        <end position="146"/>
    </location>
</feature>
<dbReference type="EMBL" id="MZXW01000050">
    <property type="protein sequence ID" value="RXT36453.1"/>
    <property type="molecule type" value="Genomic_DNA"/>
</dbReference>
<accession>A0A4Q1UMZ3</accession>
<feature type="transmembrane region" description="Helical" evidence="2">
    <location>
        <begin position="221"/>
        <end position="244"/>
    </location>
</feature>
<feature type="transmembrane region" description="Helical" evidence="2">
    <location>
        <begin position="152"/>
        <end position="170"/>
    </location>
</feature>
<dbReference type="Proteomes" id="UP000290819">
    <property type="component" value="Unassembled WGS sequence"/>
</dbReference>
<evidence type="ECO:0008006" key="5">
    <source>
        <dbReference type="Google" id="ProtNLM"/>
    </source>
</evidence>
<reference evidence="3 4" key="1">
    <citation type="submission" date="2017-03" db="EMBL/GenBank/DDBJ databases">
        <authorList>
            <person name="Safronova V.I."/>
            <person name="Sazanova A.L."/>
            <person name="Chirak E.R."/>
        </authorList>
    </citation>
    <scope>NUCLEOTIDE SEQUENCE [LARGE SCALE GENOMIC DNA]</scope>
    <source>
        <strain evidence="3 4">Opo-243</strain>
    </source>
</reference>
<proteinExistence type="predicted"/>
<sequence length="399" mass="42263">MAASVAFWAWCALLSYPLLGENVNFAEAAAAYTTSATQIVYQVIGLAAFLSTMCLAFHSRFLPTIGRMNTPQLAILAVVFLSFGLQLHDGELATLTGIFYTALLLVTLLTLSVLWTLDPADFERCMGVASVILCSFGILAIAILGWPKDRTVGAIQPNLFAAPLLAAFIFSQFRPGALGLVVRILCLAMIALVSSRFALIGCMTALVLHKMTFDPLSPRKLAALIIAILAGILLWPQIVEILALDDSGRGLSSGFSGRDERWNLAMAAIADNPVGIGFKRALGDEAGHNGYLKLLLEFGVTGGGLIIFFLACSLAAAGIEASIAASKTAQQRRFDCARFGGLAGLSFGAFFQPQLLSLGDTFAMALLLLLFRPRSTPQSTPAPAAGVAPRPISGGYLRS</sequence>
<comment type="caution">
    <text evidence="3">The sequence shown here is derived from an EMBL/GenBank/DDBJ whole genome shotgun (WGS) entry which is preliminary data.</text>
</comment>
<feature type="transmembrane region" description="Helical" evidence="2">
    <location>
        <begin position="93"/>
        <end position="115"/>
    </location>
</feature>
<feature type="transmembrane region" description="Helical" evidence="2">
    <location>
        <begin position="70"/>
        <end position="87"/>
    </location>
</feature>
<keyword evidence="2" id="KW-1133">Transmembrane helix</keyword>
<keyword evidence="2" id="KW-0812">Transmembrane</keyword>
<name>A0A4Q1UMZ3_9BRAD</name>
<gene>
    <name evidence="3" type="ORF">B5V03_32855</name>
</gene>
<feature type="region of interest" description="Disordered" evidence="1">
    <location>
        <begin position="377"/>
        <end position="399"/>
    </location>
</feature>
<protein>
    <recommendedName>
        <fullName evidence="5">O-antigen ligase family protein</fullName>
    </recommendedName>
</protein>
<evidence type="ECO:0000256" key="1">
    <source>
        <dbReference type="SAM" id="MobiDB-lite"/>
    </source>
</evidence>
<evidence type="ECO:0000313" key="4">
    <source>
        <dbReference type="Proteomes" id="UP000290819"/>
    </source>
</evidence>
<keyword evidence="2" id="KW-0472">Membrane</keyword>
<evidence type="ECO:0000313" key="3">
    <source>
        <dbReference type="EMBL" id="RXT36453.1"/>
    </source>
</evidence>
<organism evidence="3 4">
    <name type="scientific">Bradyrhizobium betae</name>
    <dbReference type="NCBI Taxonomy" id="244734"/>
    <lineage>
        <taxon>Bacteria</taxon>
        <taxon>Pseudomonadati</taxon>
        <taxon>Pseudomonadota</taxon>
        <taxon>Alphaproteobacteria</taxon>
        <taxon>Hyphomicrobiales</taxon>
        <taxon>Nitrobacteraceae</taxon>
        <taxon>Bradyrhizobium</taxon>
    </lineage>
</organism>
<feature type="transmembrane region" description="Helical" evidence="2">
    <location>
        <begin position="39"/>
        <end position="58"/>
    </location>
</feature>
<feature type="transmembrane region" description="Helical" evidence="2">
    <location>
        <begin position="294"/>
        <end position="319"/>
    </location>
</feature>
<feature type="transmembrane region" description="Helical" evidence="2">
    <location>
        <begin position="182"/>
        <end position="209"/>
    </location>
</feature>
<evidence type="ECO:0000256" key="2">
    <source>
        <dbReference type="SAM" id="Phobius"/>
    </source>
</evidence>
<dbReference type="AlphaFoldDB" id="A0A4Q1UMZ3"/>